<dbReference type="InterPro" id="IPR001138">
    <property type="entry name" value="Zn2Cys6_DnaBD"/>
</dbReference>
<evidence type="ECO:0000259" key="9">
    <source>
        <dbReference type="PROSITE" id="PS50048"/>
    </source>
</evidence>
<evidence type="ECO:0000256" key="6">
    <source>
        <dbReference type="ARBA" id="ARBA00023163"/>
    </source>
</evidence>
<keyword evidence="7" id="KW-0539">Nucleus</keyword>
<proteinExistence type="predicted"/>
<evidence type="ECO:0000256" key="5">
    <source>
        <dbReference type="ARBA" id="ARBA00023125"/>
    </source>
</evidence>
<dbReference type="Pfam" id="PF04082">
    <property type="entry name" value="Fungal_trans"/>
    <property type="match status" value="1"/>
</dbReference>
<dbReference type="Proteomes" id="UP000509510">
    <property type="component" value="Chromosome III"/>
</dbReference>
<dbReference type="GO" id="GO:0000981">
    <property type="term" value="F:DNA-binding transcription factor activity, RNA polymerase II-specific"/>
    <property type="evidence" value="ECO:0007669"/>
    <property type="project" value="InterPro"/>
</dbReference>
<feature type="region of interest" description="Disordered" evidence="8">
    <location>
        <begin position="195"/>
        <end position="250"/>
    </location>
</feature>
<evidence type="ECO:0000313" key="10">
    <source>
        <dbReference type="EMBL" id="QKX59319.1"/>
    </source>
</evidence>
<protein>
    <recommendedName>
        <fullName evidence="9">Zn(2)-C6 fungal-type domain-containing protein</fullName>
    </recommendedName>
</protein>
<dbReference type="GO" id="GO:0008270">
    <property type="term" value="F:zinc ion binding"/>
    <property type="evidence" value="ECO:0007669"/>
    <property type="project" value="InterPro"/>
</dbReference>
<name>A0A7H8QYZ4_TALRU</name>
<keyword evidence="3" id="KW-0862">Zinc</keyword>
<dbReference type="OrthoDB" id="2154091at2759"/>
<organism evidence="10 11">
    <name type="scientific">Talaromyces rugulosus</name>
    <name type="common">Penicillium rugulosum</name>
    <dbReference type="NCBI Taxonomy" id="121627"/>
    <lineage>
        <taxon>Eukaryota</taxon>
        <taxon>Fungi</taxon>
        <taxon>Dikarya</taxon>
        <taxon>Ascomycota</taxon>
        <taxon>Pezizomycotina</taxon>
        <taxon>Eurotiomycetes</taxon>
        <taxon>Eurotiomycetidae</taxon>
        <taxon>Eurotiales</taxon>
        <taxon>Trichocomaceae</taxon>
        <taxon>Talaromyces</taxon>
        <taxon>Talaromyces sect. Islandici</taxon>
    </lineage>
</organism>
<dbReference type="InterPro" id="IPR007219">
    <property type="entry name" value="XnlR_reg_dom"/>
</dbReference>
<comment type="subcellular location">
    <subcellularLocation>
        <location evidence="1">Nucleus</location>
    </subcellularLocation>
</comment>
<feature type="region of interest" description="Disordered" evidence="8">
    <location>
        <begin position="148"/>
        <end position="183"/>
    </location>
</feature>
<dbReference type="PROSITE" id="PS50048">
    <property type="entry name" value="ZN2_CY6_FUNGAL_2"/>
    <property type="match status" value="1"/>
</dbReference>
<gene>
    <name evidence="10" type="ORF">TRUGW13939_06451</name>
</gene>
<dbReference type="GO" id="GO:0005634">
    <property type="term" value="C:nucleus"/>
    <property type="evidence" value="ECO:0007669"/>
    <property type="project" value="UniProtKB-SubCell"/>
</dbReference>
<dbReference type="GO" id="GO:0003677">
    <property type="term" value="F:DNA binding"/>
    <property type="evidence" value="ECO:0007669"/>
    <property type="project" value="UniProtKB-KW"/>
</dbReference>
<dbReference type="CDD" id="cd00067">
    <property type="entry name" value="GAL4"/>
    <property type="match status" value="1"/>
</dbReference>
<dbReference type="GeneID" id="55993946"/>
<reference evidence="11" key="1">
    <citation type="submission" date="2020-06" db="EMBL/GenBank/DDBJ databases">
        <title>A chromosome-scale genome assembly of Talaromyces rugulosus W13939.</title>
        <authorList>
            <person name="Wang B."/>
            <person name="Guo L."/>
            <person name="Ye K."/>
            <person name="Wang L."/>
        </authorList>
    </citation>
    <scope>NUCLEOTIDE SEQUENCE [LARGE SCALE GENOMIC DNA]</scope>
    <source>
        <strain evidence="11">W13939</strain>
    </source>
</reference>
<dbReference type="Gene3D" id="4.10.240.10">
    <property type="entry name" value="Zn(2)-C6 fungal-type DNA-binding domain"/>
    <property type="match status" value="1"/>
</dbReference>
<dbReference type="SMART" id="SM00066">
    <property type="entry name" value="GAL4"/>
    <property type="match status" value="1"/>
</dbReference>
<evidence type="ECO:0000256" key="3">
    <source>
        <dbReference type="ARBA" id="ARBA00022833"/>
    </source>
</evidence>
<evidence type="ECO:0000256" key="7">
    <source>
        <dbReference type="ARBA" id="ARBA00023242"/>
    </source>
</evidence>
<evidence type="ECO:0000256" key="1">
    <source>
        <dbReference type="ARBA" id="ARBA00004123"/>
    </source>
</evidence>
<keyword evidence="2" id="KW-0479">Metal-binding</keyword>
<dbReference type="GO" id="GO:0006351">
    <property type="term" value="P:DNA-templated transcription"/>
    <property type="evidence" value="ECO:0007669"/>
    <property type="project" value="InterPro"/>
</dbReference>
<accession>A0A7H8QYZ4</accession>
<dbReference type="PROSITE" id="PS00463">
    <property type="entry name" value="ZN2_CY6_FUNGAL_1"/>
    <property type="match status" value="1"/>
</dbReference>
<evidence type="ECO:0000256" key="2">
    <source>
        <dbReference type="ARBA" id="ARBA00022723"/>
    </source>
</evidence>
<keyword evidence="4" id="KW-0805">Transcription regulation</keyword>
<dbReference type="EMBL" id="CP055900">
    <property type="protein sequence ID" value="QKX59319.1"/>
    <property type="molecule type" value="Genomic_DNA"/>
</dbReference>
<dbReference type="KEGG" id="trg:TRUGW13939_06451"/>
<evidence type="ECO:0000256" key="4">
    <source>
        <dbReference type="ARBA" id="ARBA00023015"/>
    </source>
</evidence>
<evidence type="ECO:0000256" key="8">
    <source>
        <dbReference type="SAM" id="MobiDB-lite"/>
    </source>
</evidence>
<dbReference type="AlphaFoldDB" id="A0A7H8QYZ4"/>
<dbReference type="PANTHER" id="PTHR31313:SF86">
    <property type="entry name" value="ZN(2)-C6 FUNGAL-TYPE DOMAIN-CONTAINING PROTEIN"/>
    <property type="match status" value="1"/>
</dbReference>
<keyword evidence="6" id="KW-0804">Transcription</keyword>
<dbReference type="InterPro" id="IPR051615">
    <property type="entry name" value="Transcr_Regulatory_Elem"/>
</dbReference>
<keyword evidence="11" id="KW-1185">Reference proteome</keyword>
<dbReference type="InterPro" id="IPR036864">
    <property type="entry name" value="Zn2-C6_fun-type_DNA-bd_sf"/>
</dbReference>
<dbReference type="SUPFAM" id="SSF57701">
    <property type="entry name" value="Zn2/Cys6 DNA-binding domain"/>
    <property type="match status" value="1"/>
</dbReference>
<dbReference type="PANTHER" id="PTHR31313">
    <property type="entry name" value="TY1 ENHANCER ACTIVATOR"/>
    <property type="match status" value="1"/>
</dbReference>
<feature type="region of interest" description="Disordered" evidence="8">
    <location>
        <begin position="790"/>
        <end position="810"/>
    </location>
</feature>
<dbReference type="RefSeq" id="XP_035345497.1">
    <property type="nucleotide sequence ID" value="XM_035489604.1"/>
</dbReference>
<feature type="region of interest" description="Disordered" evidence="8">
    <location>
        <begin position="1"/>
        <end position="26"/>
    </location>
</feature>
<dbReference type="Pfam" id="PF00172">
    <property type="entry name" value="Zn_clus"/>
    <property type="match status" value="1"/>
</dbReference>
<dbReference type="SMART" id="SM00906">
    <property type="entry name" value="Fungal_trans"/>
    <property type="match status" value="1"/>
</dbReference>
<dbReference type="CDD" id="cd12148">
    <property type="entry name" value="fungal_TF_MHR"/>
    <property type="match status" value="1"/>
</dbReference>
<feature type="compositionally biased region" description="Polar residues" evidence="8">
    <location>
        <begin position="218"/>
        <end position="227"/>
    </location>
</feature>
<feature type="region of interest" description="Disordered" evidence="8">
    <location>
        <begin position="105"/>
        <end position="124"/>
    </location>
</feature>
<feature type="domain" description="Zn(2)-C6 fungal-type" evidence="9">
    <location>
        <begin position="30"/>
        <end position="60"/>
    </location>
</feature>
<feature type="compositionally biased region" description="Low complexity" evidence="8">
    <location>
        <begin position="109"/>
        <end position="121"/>
    </location>
</feature>
<keyword evidence="5" id="KW-0238">DNA-binding</keyword>
<sequence length="865" mass="95306">MTTNPIRAIQKHGRGPQVSRSGPGGGTCKTCTPCRQKKIKCDGGRPHCGDCTSRGLRCVYPQDTRREPRPSKARVQSLEVTVAAMLKHMKTSGIVPAHVQLGDILLPPNENEGSDNSNDSSLETDSHALNQLPQHASLGHLASTAAVASPLPTPSTSVSGASRRGLSPNFIPHPPPANFGFTGNLQEFPVAEDLQIHNGGSPGLPMEEASDPLDMGSQAHQETSLGPSPTRIPAISEYSAPQGQSKASPLVNATATTTGAEGGSGMSPCEARVAGAFHEHGCVSSVHGLASIMNPSSRAQHKENISKMTWRGEAAVAASKSRLISNAALQRQREPRIFRQPSNIVDLDGCDPELARHLLDLHFNRQHYAYLISYRPAIIESLANGGGPWVNKLLLNAIYYSSTLYSDRPYLRSDPDDLNSIGARFYQRFRQLLSDEIDKPSIPTAAALLLTSATLVSHGRSSAGWNLSGMAYRMIIDMGCHLMLGPDYQSMSSQDHDQLLRRDLEQEMRKRLYWGAFITDATQALYLGRPCMFAAGEARVPLRFLDTFEELEEWEPYVDPQSPVEPPPSYMPQPAHALSTFSSLARLFQISTRITELYGIQTIKCSSEYLQDKKISIEKSLEHWSIALPDHLRFDPGKPFTPPPHQITPHTTFHALTILLHRAYLKEGHLRRHCDEGDRVRSEQACIHSALAIEKLVRSYKNAFTLRRAPFLLSYAVYSAVIVILRQEQHDREQFTEAISFFWTCLSELQHGCNFGLEKPLNILRNMVHEFQFNIQEGSMGGNDISGLLGLDETSPPSRSQQPGDRPVLSALLPGEETDYMGTIDQQDLPFSNSSPGFLVSLNQLENDISEDALFGLFAPSQMFP</sequence>
<evidence type="ECO:0000313" key="11">
    <source>
        <dbReference type="Proteomes" id="UP000509510"/>
    </source>
</evidence>